<gene>
    <name evidence="2" type="ORF">AB4829_05695</name>
</gene>
<accession>A0ABW8B674</accession>
<evidence type="ECO:0000256" key="1">
    <source>
        <dbReference type="SAM" id="Phobius"/>
    </source>
</evidence>
<keyword evidence="1" id="KW-0472">Membrane</keyword>
<proteinExistence type="predicted"/>
<organism evidence="2 3">
    <name type="scientific">Streptomyces salinarius</name>
    <dbReference type="NCBI Taxonomy" id="2762598"/>
    <lineage>
        <taxon>Bacteria</taxon>
        <taxon>Bacillati</taxon>
        <taxon>Actinomycetota</taxon>
        <taxon>Actinomycetes</taxon>
        <taxon>Kitasatosporales</taxon>
        <taxon>Streptomycetaceae</taxon>
        <taxon>Streptomyces</taxon>
    </lineage>
</organism>
<dbReference type="RefSeq" id="WP_102928154.1">
    <property type="nucleotide sequence ID" value="NZ_JBITPR010000019.1"/>
</dbReference>
<name>A0ABW8B674_9ACTN</name>
<keyword evidence="1" id="KW-0812">Transmembrane</keyword>
<keyword evidence="3" id="KW-1185">Reference proteome</keyword>
<keyword evidence="1" id="KW-1133">Transmembrane helix</keyword>
<feature type="transmembrane region" description="Helical" evidence="1">
    <location>
        <begin position="94"/>
        <end position="114"/>
    </location>
</feature>
<sequence length="117" mass="12977">MSGGDSRPSAARALVSEIEGHLLVAATRAEGRTAAARFTAPFDWLGDDRRREVEERFEAEYLVLARESWQRTAERAGRLRGEYEERYRALRRRLLAACLLGVCAVLGCAGVLLLGRG</sequence>
<evidence type="ECO:0000313" key="3">
    <source>
        <dbReference type="Proteomes" id="UP001614264"/>
    </source>
</evidence>
<evidence type="ECO:0000313" key="2">
    <source>
        <dbReference type="EMBL" id="MFI7870082.1"/>
    </source>
</evidence>
<reference evidence="2 3" key="1">
    <citation type="submission" date="2024-07" db="EMBL/GenBank/DDBJ databases">
        <title>Whole genome sequencing of Prodigiosin pigment-producing Streptomyces salinarius isolated from rhizosphere soil of Arachis hypogaea.</title>
        <authorList>
            <person name="Vidhya A."/>
            <person name="Ramya S."/>
        </authorList>
    </citation>
    <scope>NUCLEOTIDE SEQUENCE [LARGE SCALE GENOMIC DNA]</scope>
    <source>
        <strain evidence="2 3">VRMG2420</strain>
    </source>
</reference>
<dbReference type="Proteomes" id="UP001614264">
    <property type="component" value="Unassembled WGS sequence"/>
</dbReference>
<dbReference type="EMBL" id="JBITPR010000019">
    <property type="protein sequence ID" value="MFI7870082.1"/>
    <property type="molecule type" value="Genomic_DNA"/>
</dbReference>
<comment type="caution">
    <text evidence="2">The sequence shown here is derived from an EMBL/GenBank/DDBJ whole genome shotgun (WGS) entry which is preliminary data.</text>
</comment>
<protein>
    <submittedName>
        <fullName evidence="2">Uncharacterized protein</fullName>
    </submittedName>
</protein>